<proteinExistence type="predicted"/>
<reference evidence="2" key="1">
    <citation type="journal article" date="2019" name="Int. J. Syst. Evol. Microbiol.">
        <title>The Global Catalogue of Microorganisms (GCM) 10K type strain sequencing project: providing services to taxonomists for standard genome sequencing and annotation.</title>
        <authorList>
            <consortium name="The Broad Institute Genomics Platform"/>
            <consortium name="The Broad Institute Genome Sequencing Center for Infectious Disease"/>
            <person name="Wu L."/>
            <person name="Ma J."/>
        </authorList>
    </citation>
    <scope>NUCLEOTIDE SEQUENCE [LARGE SCALE GENOMIC DNA]</scope>
    <source>
        <strain evidence="2">JCM 17843</strain>
    </source>
</reference>
<comment type="caution">
    <text evidence="1">The sequence shown here is derived from an EMBL/GenBank/DDBJ whole genome shotgun (WGS) entry which is preliminary data.</text>
</comment>
<evidence type="ECO:0008006" key="3">
    <source>
        <dbReference type="Google" id="ProtNLM"/>
    </source>
</evidence>
<evidence type="ECO:0000313" key="1">
    <source>
        <dbReference type="EMBL" id="GGO10264.1"/>
    </source>
</evidence>
<dbReference type="RefSeq" id="WP_150004863.1">
    <property type="nucleotide sequence ID" value="NZ_BMOV01000003.1"/>
</dbReference>
<sequence>MTAKLGFLGRTLPLTTLFFVAGCGAMEGSWPNLAGDPPAEPVALLDPVRLPEPRTEVAAISPQEARALLEALPQRQNALSQQLHDARSRYETAKATIGTQQPERLQGVDYRTAQFALSRLSALETDLTQLSRQAQSAWATLSPQDRSNETQSLIDKLVQTAQTLTAYLIEERSALTQMAP</sequence>
<gene>
    <name evidence="1" type="ORF">GCM10007972_12820</name>
</gene>
<dbReference type="PROSITE" id="PS51257">
    <property type="entry name" value="PROKAR_LIPOPROTEIN"/>
    <property type="match status" value="1"/>
</dbReference>
<accession>A0ABQ2LCD0</accession>
<name>A0ABQ2LCD0_9PROT</name>
<evidence type="ECO:0000313" key="2">
    <source>
        <dbReference type="Proteomes" id="UP000602381"/>
    </source>
</evidence>
<dbReference type="EMBL" id="BMOV01000003">
    <property type="protein sequence ID" value="GGO10264.1"/>
    <property type="molecule type" value="Genomic_DNA"/>
</dbReference>
<keyword evidence="2" id="KW-1185">Reference proteome</keyword>
<organism evidence="1 2">
    <name type="scientific">Iodidimonas muriae</name>
    <dbReference type="NCBI Taxonomy" id="261467"/>
    <lineage>
        <taxon>Bacteria</taxon>
        <taxon>Pseudomonadati</taxon>
        <taxon>Pseudomonadota</taxon>
        <taxon>Alphaproteobacteria</taxon>
        <taxon>Iodidimonadales</taxon>
        <taxon>Iodidimonadaceae</taxon>
        <taxon>Iodidimonas</taxon>
    </lineage>
</organism>
<protein>
    <recommendedName>
        <fullName evidence="3">Lipoprotein</fullName>
    </recommendedName>
</protein>
<dbReference type="Proteomes" id="UP000602381">
    <property type="component" value="Unassembled WGS sequence"/>
</dbReference>